<evidence type="ECO:0000313" key="9">
    <source>
        <dbReference type="Proteomes" id="UP000326759"/>
    </source>
</evidence>
<comment type="caution">
    <text evidence="8">The sequence shown here is derived from an EMBL/GenBank/DDBJ whole genome shotgun (WGS) entry which is preliminary data.</text>
</comment>
<dbReference type="InterPro" id="IPR051095">
    <property type="entry name" value="Dros_DevTransReg"/>
</dbReference>
<dbReference type="OrthoDB" id="6374946at2759"/>
<dbReference type="EMBL" id="SEYY01004030">
    <property type="protein sequence ID" value="KAB7503985.1"/>
    <property type="molecule type" value="Genomic_DNA"/>
</dbReference>
<feature type="compositionally biased region" description="Basic and acidic residues" evidence="6">
    <location>
        <begin position="375"/>
        <end position="397"/>
    </location>
</feature>
<dbReference type="AlphaFoldDB" id="A0A5N5TFR6"/>
<evidence type="ECO:0000259" key="7">
    <source>
        <dbReference type="PROSITE" id="PS50097"/>
    </source>
</evidence>
<dbReference type="Proteomes" id="UP000326759">
    <property type="component" value="Unassembled WGS sequence"/>
</dbReference>
<evidence type="ECO:0000256" key="1">
    <source>
        <dbReference type="ARBA" id="ARBA00022473"/>
    </source>
</evidence>
<organism evidence="8 9">
    <name type="scientific">Armadillidium nasatum</name>
    <dbReference type="NCBI Taxonomy" id="96803"/>
    <lineage>
        <taxon>Eukaryota</taxon>
        <taxon>Metazoa</taxon>
        <taxon>Ecdysozoa</taxon>
        <taxon>Arthropoda</taxon>
        <taxon>Crustacea</taxon>
        <taxon>Multicrustacea</taxon>
        <taxon>Malacostraca</taxon>
        <taxon>Eumalacostraca</taxon>
        <taxon>Peracarida</taxon>
        <taxon>Isopoda</taxon>
        <taxon>Oniscidea</taxon>
        <taxon>Crinocheta</taxon>
        <taxon>Armadillidiidae</taxon>
        <taxon>Armadillidium</taxon>
    </lineage>
</organism>
<feature type="compositionally biased region" description="Low complexity" evidence="6">
    <location>
        <begin position="359"/>
        <end position="368"/>
    </location>
</feature>
<dbReference type="CDD" id="cd18315">
    <property type="entry name" value="BTB_POZ_BAB-like"/>
    <property type="match status" value="1"/>
</dbReference>
<dbReference type="GO" id="GO:0045476">
    <property type="term" value="P:nurse cell apoptotic process"/>
    <property type="evidence" value="ECO:0007669"/>
    <property type="project" value="UniProtKB-ARBA"/>
</dbReference>
<keyword evidence="4" id="KW-0539">Nucleus</keyword>
<dbReference type="GO" id="GO:0016199">
    <property type="term" value="P:axon midline choice point recognition"/>
    <property type="evidence" value="ECO:0007669"/>
    <property type="project" value="UniProtKB-ARBA"/>
</dbReference>
<evidence type="ECO:0000256" key="6">
    <source>
        <dbReference type="SAM" id="MobiDB-lite"/>
    </source>
</evidence>
<feature type="compositionally biased region" description="Basic and acidic residues" evidence="6">
    <location>
        <begin position="166"/>
        <end position="176"/>
    </location>
</feature>
<dbReference type="GO" id="GO:0007464">
    <property type="term" value="P:R3/R4 cell fate commitment"/>
    <property type="evidence" value="ECO:0007669"/>
    <property type="project" value="UniProtKB-ARBA"/>
</dbReference>
<dbReference type="InterPro" id="IPR011333">
    <property type="entry name" value="SKP1/BTB/POZ_sf"/>
</dbReference>
<dbReference type="PANTHER" id="PTHR23110:SF111">
    <property type="entry name" value="LONGITUDINALS LACKING PROTEIN, ISOFORMS F_I_K_T"/>
    <property type="match status" value="1"/>
</dbReference>
<feature type="compositionally biased region" description="Low complexity" evidence="6">
    <location>
        <begin position="298"/>
        <end position="312"/>
    </location>
</feature>
<feature type="region of interest" description="Disordered" evidence="6">
    <location>
        <begin position="150"/>
        <end position="185"/>
    </location>
</feature>
<feature type="region of interest" description="Disordered" evidence="6">
    <location>
        <begin position="327"/>
        <end position="408"/>
    </location>
</feature>
<dbReference type="GO" id="GO:0048813">
    <property type="term" value="P:dendrite morphogenesis"/>
    <property type="evidence" value="ECO:0007669"/>
    <property type="project" value="UniProtKB-ARBA"/>
</dbReference>
<dbReference type="GO" id="GO:0006357">
    <property type="term" value="P:regulation of transcription by RNA polymerase II"/>
    <property type="evidence" value="ECO:0007669"/>
    <property type="project" value="TreeGrafter"/>
</dbReference>
<keyword evidence="3" id="KW-0524">Neurogenesis</keyword>
<dbReference type="GO" id="GO:0045467">
    <property type="term" value="P:R7 cell development"/>
    <property type="evidence" value="ECO:0007669"/>
    <property type="project" value="UniProtKB-ARBA"/>
</dbReference>
<accession>A0A5N5TFR6</accession>
<evidence type="ECO:0000256" key="3">
    <source>
        <dbReference type="ARBA" id="ARBA00022902"/>
    </source>
</evidence>
<sequence length="462" mass="49894">MKPCMSEFAGLGGPGAQDRGVEGKIMAEQQFCLRWNNFQSNIVTSFEALLDREEFVDVTLTAEGKSLKAHRVLLSACSPYFRELFRDLPSHQHPVIVLRDTSFLELKSLLSFIYHGEVNVSQDRLGLLLKTAESLRIKGLAQDKRARDLEQFGSLSNSPEKDDENFDRVERERRAPGPESPAINLGFSSLSGVNLPPGNLLVPLEPPSHKSLLQPSSPPVKRRKPLHSPHTRPIGPCTPGHTPPNNTHSTPGHLTPGHTPPGLTPPGHTPPSTGGPPLRDAPPPLLQATPPHVGQPVNPHSTPTSNSSNSNTNISIEEESKVVNLTIGGNGVSSAPHSPAQKVTPKMEVNDEGSPPTPGVVGSNNNCSGNGGGMESEHDGQEEPPPHSNDEDSRDNSESAPEVLPLSGHLPVQTFVPYGGSQLETYPGPSENTVTLQETCKRNDLLYYGFYDSKNFVAFIYN</sequence>
<keyword evidence="9" id="KW-1185">Reference proteome</keyword>
<dbReference type="SMART" id="SM00225">
    <property type="entry name" value="BTB"/>
    <property type="match status" value="1"/>
</dbReference>
<feature type="region of interest" description="Disordered" evidence="6">
    <location>
        <begin position="201"/>
        <end position="312"/>
    </location>
</feature>
<comment type="function">
    <text evidence="5">Putative transcription factor required for axon growth and guidance in the central and peripheral nervous systems. Repels CNS axons away from the midline by promoting the expression of the midline repellent sli and its receptor robo.</text>
</comment>
<keyword evidence="1" id="KW-0217">Developmental protein</keyword>
<evidence type="ECO:0000256" key="5">
    <source>
        <dbReference type="ARBA" id="ARBA00037382"/>
    </source>
</evidence>
<dbReference type="Pfam" id="PF00651">
    <property type="entry name" value="BTB"/>
    <property type="match status" value="1"/>
</dbReference>
<dbReference type="SUPFAM" id="SSF54695">
    <property type="entry name" value="POZ domain"/>
    <property type="match status" value="1"/>
</dbReference>
<dbReference type="GO" id="GO:0005634">
    <property type="term" value="C:nucleus"/>
    <property type="evidence" value="ECO:0007669"/>
    <property type="project" value="TreeGrafter"/>
</dbReference>
<dbReference type="PROSITE" id="PS50097">
    <property type="entry name" value="BTB"/>
    <property type="match status" value="1"/>
</dbReference>
<dbReference type="GO" id="GO:0007526">
    <property type="term" value="P:larval somatic muscle development"/>
    <property type="evidence" value="ECO:0007669"/>
    <property type="project" value="UniProtKB-ARBA"/>
</dbReference>
<protein>
    <submittedName>
        <fullName evidence="8">Broad-complex core protein</fullName>
    </submittedName>
</protein>
<feature type="compositionally biased region" description="Pro residues" evidence="6">
    <location>
        <begin position="258"/>
        <end position="269"/>
    </location>
</feature>
<proteinExistence type="predicted"/>
<evidence type="ECO:0000256" key="4">
    <source>
        <dbReference type="ARBA" id="ARBA00023242"/>
    </source>
</evidence>
<dbReference type="GO" id="GO:0008406">
    <property type="term" value="P:gonad development"/>
    <property type="evidence" value="ECO:0007669"/>
    <property type="project" value="UniProtKB-ARBA"/>
</dbReference>
<dbReference type="InterPro" id="IPR000210">
    <property type="entry name" value="BTB/POZ_dom"/>
</dbReference>
<evidence type="ECO:0000256" key="2">
    <source>
        <dbReference type="ARBA" id="ARBA00022782"/>
    </source>
</evidence>
<name>A0A5N5TFR6_9CRUS</name>
<dbReference type="Gene3D" id="3.30.710.10">
    <property type="entry name" value="Potassium Channel Kv1.1, Chain A"/>
    <property type="match status" value="1"/>
</dbReference>
<keyword evidence="2" id="KW-0221">Differentiation</keyword>
<feature type="compositionally biased region" description="Basic residues" evidence="6">
    <location>
        <begin position="220"/>
        <end position="230"/>
    </location>
</feature>
<evidence type="ECO:0000313" key="8">
    <source>
        <dbReference type="EMBL" id="KAB7503985.1"/>
    </source>
</evidence>
<feature type="compositionally biased region" description="Low complexity" evidence="6">
    <location>
        <begin position="247"/>
        <end position="257"/>
    </location>
</feature>
<feature type="domain" description="BTB" evidence="7">
    <location>
        <begin position="56"/>
        <end position="122"/>
    </location>
</feature>
<dbReference type="PANTHER" id="PTHR23110">
    <property type="entry name" value="BTB DOMAIN TRANSCRIPTION FACTOR"/>
    <property type="match status" value="1"/>
</dbReference>
<dbReference type="GO" id="GO:0035167">
    <property type="term" value="P:larval lymph gland hemopoiesis"/>
    <property type="evidence" value="ECO:0007669"/>
    <property type="project" value="UniProtKB-ARBA"/>
</dbReference>
<gene>
    <name evidence="8" type="primary">br_9</name>
    <name evidence="8" type="ORF">Anas_03274</name>
</gene>
<reference evidence="8 9" key="1">
    <citation type="journal article" date="2019" name="PLoS Biol.">
        <title>Sex chromosomes control vertical transmission of feminizing Wolbachia symbionts in an isopod.</title>
        <authorList>
            <person name="Becking T."/>
            <person name="Chebbi M.A."/>
            <person name="Giraud I."/>
            <person name="Moumen B."/>
            <person name="Laverre T."/>
            <person name="Caubet Y."/>
            <person name="Peccoud J."/>
            <person name="Gilbert C."/>
            <person name="Cordaux R."/>
        </authorList>
    </citation>
    <scope>NUCLEOTIDE SEQUENCE [LARGE SCALE GENOMIC DNA]</scope>
    <source>
        <strain evidence="8">ANa2</strain>
        <tissue evidence="8">Whole body excluding digestive tract and cuticle</tissue>
    </source>
</reference>